<protein>
    <submittedName>
        <fullName evidence="2">Uncharacterized protein</fullName>
    </submittedName>
</protein>
<sequence>MTKAAKRIGVPWSWQRAFCAGSLGNNLLFFNKYKAVWSEVFAGDGSPHNWNSSSAIGPETRREGREVGEGNGEAQEAQRVTLAGERPSQRGRPCLAASVRDERAN</sequence>
<feature type="region of interest" description="Disordered" evidence="1">
    <location>
        <begin position="46"/>
        <end position="105"/>
    </location>
</feature>
<proteinExistence type="predicted"/>
<dbReference type="AlphaFoldDB" id="A0A9Q1IAD4"/>
<evidence type="ECO:0000313" key="3">
    <source>
        <dbReference type="Proteomes" id="UP001152622"/>
    </source>
</evidence>
<comment type="caution">
    <text evidence="2">The sequence shown here is derived from an EMBL/GenBank/DDBJ whole genome shotgun (WGS) entry which is preliminary data.</text>
</comment>
<organism evidence="2 3">
    <name type="scientific">Synaphobranchus kaupii</name>
    <name type="common">Kaup's arrowtooth eel</name>
    <dbReference type="NCBI Taxonomy" id="118154"/>
    <lineage>
        <taxon>Eukaryota</taxon>
        <taxon>Metazoa</taxon>
        <taxon>Chordata</taxon>
        <taxon>Craniata</taxon>
        <taxon>Vertebrata</taxon>
        <taxon>Euteleostomi</taxon>
        <taxon>Actinopterygii</taxon>
        <taxon>Neopterygii</taxon>
        <taxon>Teleostei</taxon>
        <taxon>Anguilliformes</taxon>
        <taxon>Synaphobranchidae</taxon>
        <taxon>Synaphobranchus</taxon>
    </lineage>
</organism>
<evidence type="ECO:0000313" key="2">
    <source>
        <dbReference type="EMBL" id="KAJ8334468.1"/>
    </source>
</evidence>
<dbReference type="EMBL" id="JAINUF010000021">
    <property type="protein sequence ID" value="KAJ8334468.1"/>
    <property type="molecule type" value="Genomic_DNA"/>
</dbReference>
<name>A0A9Q1IAD4_SYNKA</name>
<accession>A0A9Q1IAD4</accession>
<gene>
    <name evidence="2" type="ORF">SKAU_G00401070</name>
</gene>
<dbReference type="Proteomes" id="UP001152622">
    <property type="component" value="Chromosome 21"/>
</dbReference>
<keyword evidence="3" id="KW-1185">Reference proteome</keyword>
<evidence type="ECO:0000256" key="1">
    <source>
        <dbReference type="SAM" id="MobiDB-lite"/>
    </source>
</evidence>
<feature type="compositionally biased region" description="Basic and acidic residues" evidence="1">
    <location>
        <begin position="59"/>
        <end position="68"/>
    </location>
</feature>
<reference evidence="2" key="1">
    <citation type="journal article" date="2023" name="Science">
        <title>Genome structures resolve the early diversification of teleost fishes.</title>
        <authorList>
            <person name="Parey E."/>
            <person name="Louis A."/>
            <person name="Montfort J."/>
            <person name="Bouchez O."/>
            <person name="Roques C."/>
            <person name="Iampietro C."/>
            <person name="Lluch J."/>
            <person name="Castinel A."/>
            <person name="Donnadieu C."/>
            <person name="Desvignes T."/>
            <person name="Floi Bucao C."/>
            <person name="Jouanno E."/>
            <person name="Wen M."/>
            <person name="Mejri S."/>
            <person name="Dirks R."/>
            <person name="Jansen H."/>
            <person name="Henkel C."/>
            <person name="Chen W.J."/>
            <person name="Zahm M."/>
            <person name="Cabau C."/>
            <person name="Klopp C."/>
            <person name="Thompson A.W."/>
            <person name="Robinson-Rechavi M."/>
            <person name="Braasch I."/>
            <person name="Lecointre G."/>
            <person name="Bobe J."/>
            <person name="Postlethwait J.H."/>
            <person name="Berthelot C."/>
            <person name="Roest Crollius H."/>
            <person name="Guiguen Y."/>
        </authorList>
    </citation>
    <scope>NUCLEOTIDE SEQUENCE</scope>
    <source>
        <strain evidence="2">WJC10195</strain>
    </source>
</reference>